<gene>
    <name evidence="2" type="primary">LOC26533252</name>
</gene>
<dbReference type="PANTHER" id="PTHR47412:SF1">
    <property type="entry name" value="FI01434P-RELATED"/>
    <property type="match status" value="1"/>
</dbReference>
<dbReference type="RefSeq" id="XP_015036687.2">
    <property type="nucleotide sequence ID" value="XM_015181201.2"/>
</dbReference>
<dbReference type="PANTHER" id="PTHR47412">
    <property type="entry name" value="FI01434P-RELATED"/>
    <property type="match status" value="1"/>
</dbReference>
<evidence type="ECO:0000313" key="2">
    <source>
        <dbReference type="RefSeq" id="XP_015036687.2"/>
    </source>
</evidence>
<protein>
    <submittedName>
        <fullName evidence="2">Beta-1,4-glucuronyltransferase 1-like</fullName>
    </submittedName>
</protein>
<evidence type="ECO:0000313" key="1">
    <source>
        <dbReference type="Proteomes" id="UP000001819"/>
    </source>
</evidence>
<keyword evidence="1" id="KW-1185">Reference proteome</keyword>
<dbReference type="Proteomes" id="UP000001819">
    <property type="component" value="Chromosome 4"/>
</dbReference>
<dbReference type="KEGG" id="dpo:26533252"/>
<accession>A0A6I8VAK2</accession>
<organism evidence="1 2">
    <name type="scientific">Drosophila pseudoobscura pseudoobscura</name>
    <name type="common">Fruit fly</name>
    <dbReference type="NCBI Taxonomy" id="46245"/>
    <lineage>
        <taxon>Eukaryota</taxon>
        <taxon>Metazoa</taxon>
        <taxon>Ecdysozoa</taxon>
        <taxon>Arthropoda</taxon>
        <taxon>Hexapoda</taxon>
        <taxon>Insecta</taxon>
        <taxon>Pterygota</taxon>
        <taxon>Neoptera</taxon>
        <taxon>Endopterygota</taxon>
        <taxon>Diptera</taxon>
        <taxon>Brachycera</taxon>
        <taxon>Muscomorpha</taxon>
        <taxon>Ephydroidea</taxon>
        <taxon>Drosophilidae</taxon>
        <taxon>Drosophila</taxon>
        <taxon>Sophophora</taxon>
    </lineage>
</organism>
<dbReference type="ExpressionAtlas" id="A0A6I8VAK2">
    <property type="expression patterns" value="baseline"/>
</dbReference>
<dbReference type="InParanoid" id="A0A6I8VAK2"/>
<dbReference type="AlphaFoldDB" id="A0A6I8VAK2"/>
<name>A0A6I8VAK2_DROPS</name>
<reference evidence="2" key="1">
    <citation type="submission" date="2025-08" db="UniProtKB">
        <authorList>
            <consortium name="RefSeq"/>
        </authorList>
    </citation>
    <scope>IDENTIFICATION</scope>
    <source>
        <strain evidence="2">MV-25-SWS-2005</strain>
        <tissue evidence="2">Whole body</tissue>
    </source>
</reference>
<dbReference type="Pfam" id="PF13896">
    <property type="entry name" value="Glyco_transf_49"/>
    <property type="match status" value="1"/>
</dbReference>
<proteinExistence type="predicted"/>
<sequence>MSPYFAKILLILTLGLIGYFLKLLFQSIQTDFEQGSSSTKPNPGNVRQHGDYWVWHNYILAGENLVANESVTLATHATYVDLQLLPTLLIRWKAPISLTIYANDDDLDKTIKGLAYINTCLHLSVLMRRFVSIHLVWHQDHMPLNFRRGSMGVTAEPLMCNKPPIYLNATQELTYWYRKKLQYPMNLMRNVARLNVLTYYVLSMDIQLLPTYDFPVKFLKFMLIHDVWRYADISQPYTTVFCLLTFPHVLEAPLAQNKFQLIMILRDFNIISPVYDNIDVQMKWLSTQTAGEELYIFSRSKKMDACVAYVSINELEPLYDEGNKMESIYEHGANLKGQVMIDLDYTFIILDGAFLIRRTFDSWQNLKPKDHISVSQTIFSRMWHIWHLFYSRVINLVPKDFAQVWYTRSRTSRYFLIFKFRMD</sequence>